<evidence type="ECO:0000256" key="8">
    <source>
        <dbReference type="PROSITE-ProRule" id="PRU00047"/>
    </source>
</evidence>
<feature type="domain" description="CCHC-type" evidence="10">
    <location>
        <begin position="345"/>
        <end position="361"/>
    </location>
</feature>
<dbReference type="Pfam" id="PF08284">
    <property type="entry name" value="RVP_2"/>
    <property type="match status" value="1"/>
</dbReference>
<feature type="compositionally biased region" description="Basic and acidic residues" evidence="9">
    <location>
        <begin position="49"/>
        <end position="61"/>
    </location>
</feature>
<organism evidence="12 13">
    <name type="scientific">Arachis duranensis</name>
    <name type="common">Wild peanut</name>
    <dbReference type="NCBI Taxonomy" id="130453"/>
    <lineage>
        <taxon>Eukaryota</taxon>
        <taxon>Viridiplantae</taxon>
        <taxon>Streptophyta</taxon>
        <taxon>Embryophyta</taxon>
        <taxon>Tracheophyta</taxon>
        <taxon>Spermatophyta</taxon>
        <taxon>Magnoliopsida</taxon>
        <taxon>eudicotyledons</taxon>
        <taxon>Gunneridae</taxon>
        <taxon>Pentapetalae</taxon>
        <taxon>rosids</taxon>
        <taxon>fabids</taxon>
        <taxon>Fabales</taxon>
        <taxon>Fabaceae</taxon>
        <taxon>Papilionoideae</taxon>
        <taxon>50 kb inversion clade</taxon>
        <taxon>dalbergioids sensu lato</taxon>
        <taxon>Dalbergieae</taxon>
        <taxon>Pterocarpus clade</taxon>
        <taxon>Arachis</taxon>
    </lineage>
</organism>
<keyword evidence="8" id="KW-0862">Zinc</keyword>
<dbReference type="FunFam" id="3.10.10.10:FF:000007">
    <property type="entry name" value="Retrovirus-related Pol polyprotein from transposon 17.6-like Protein"/>
    <property type="match status" value="1"/>
</dbReference>
<dbReference type="GO" id="GO:0004519">
    <property type="term" value="F:endonuclease activity"/>
    <property type="evidence" value="ECO:0007669"/>
    <property type="project" value="UniProtKB-KW"/>
</dbReference>
<feature type="compositionally biased region" description="Polar residues" evidence="9">
    <location>
        <begin position="269"/>
        <end position="283"/>
    </location>
</feature>
<evidence type="ECO:0000256" key="7">
    <source>
        <dbReference type="ARBA" id="ARBA00022918"/>
    </source>
</evidence>
<reference evidence="12" key="1">
    <citation type="journal article" date="2016" name="Nat. Genet.">
        <title>The genome sequences of Arachis duranensis and Arachis ipaensis, the diploid ancestors of cultivated peanut.</title>
        <authorList>
            <person name="Bertioli D.J."/>
            <person name="Cannon S.B."/>
            <person name="Froenicke L."/>
            <person name="Huang G."/>
            <person name="Farmer A.D."/>
            <person name="Cannon E.K."/>
            <person name="Liu X."/>
            <person name="Gao D."/>
            <person name="Clevenger J."/>
            <person name="Dash S."/>
            <person name="Ren L."/>
            <person name="Moretzsohn M.C."/>
            <person name="Shirasawa K."/>
            <person name="Huang W."/>
            <person name="Vidigal B."/>
            <person name="Abernathy B."/>
            <person name="Chu Y."/>
            <person name="Niederhuth C.E."/>
            <person name="Umale P."/>
            <person name="Araujo A.C."/>
            <person name="Kozik A."/>
            <person name="Kim K.D."/>
            <person name="Burow M.D."/>
            <person name="Varshney R.K."/>
            <person name="Wang X."/>
            <person name="Zhang X."/>
            <person name="Barkley N."/>
            <person name="Guimaraes P.M."/>
            <person name="Isobe S."/>
            <person name="Guo B."/>
            <person name="Liao B."/>
            <person name="Stalker H.T."/>
            <person name="Schmitz R.J."/>
            <person name="Scheffler B.E."/>
            <person name="Leal-Bertioli S.C."/>
            <person name="Xun X."/>
            <person name="Jackson S.A."/>
            <person name="Michelmore R."/>
            <person name="Ozias-Akins P."/>
        </authorList>
    </citation>
    <scope>NUCLEOTIDE SEQUENCE [LARGE SCALE GENOMIC DNA]</scope>
    <source>
        <strain evidence="12">cv. V14167</strain>
    </source>
</reference>
<accession>A0A6P5MYG6</accession>
<evidence type="ECO:0000256" key="6">
    <source>
        <dbReference type="ARBA" id="ARBA00022801"/>
    </source>
</evidence>
<dbReference type="Gene3D" id="3.10.10.10">
    <property type="entry name" value="HIV Type 1 Reverse Transcriptase, subunit A, domain 1"/>
    <property type="match status" value="1"/>
</dbReference>
<dbReference type="Gene3D" id="4.10.60.10">
    <property type="entry name" value="Zinc finger, CCHC-type"/>
    <property type="match status" value="1"/>
</dbReference>
<dbReference type="Gene3D" id="2.40.70.10">
    <property type="entry name" value="Acid Proteases"/>
    <property type="match status" value="1"/>
</dbReference>
<gene>
    <name evidence="13" type="primary">LOC107469918</name>
</gene>
<evidence type="ECO:0000256" key="1">
    <source>
        <dbReference type="ARBA" id="ARBA00022670"/>
    </source>
</evidence>
<evidence type="ECO:0000259" key="11">
    <source>
        <dbReference type="PROSITE" id="PS50878"/>
    </source>
</evidence>
<dbReference type="Pfam" id="PF00098">
    <property type="entry name" value="zf-CCHC"/>
    <property type="match status" value="1"/>
</dbReference>
<evidence type="ECO:0000256" key="2">
    <source>
        <dbReference type="ARBA" id="ARBA00022679"/>
    </source>
</evidence>
<keyword evidence="3" id="KW-0548">Nucleotidyltransferase</keyword>
<keyword evidence="2" id="KW-0808">Transferase</keyword>
<keyword evidence="5" id="KW-0255">Endonuclease</keyword>
<evidence type="ECO:0000256" key="4">
    <source>
        <dbReference type="ARBA" id="ARBA00022722"/>
    </source>
</evidence>
<reference evidence="13" key="2">
    <citation type="submission" date="2025-08" db="UniProtKB">
        <authorList>
            <consortium name="RefSeq"/>
        </authorList>
    </citation>
    <scope>IDENTIFICATION</scope>
    <source>
        <tissue evidence="13">Whole plant</tissue>
    </source>
</reference>
<dbReference type="InterPro" id="IPR005162">
    <property type="entry name" value="Retrotrans_gag_dom"/>
</dbReference>
<protein>
    <submittedName>
        <fullName evidence="13">Uncharacterized protein LOC107469918</fullName>
    </submittedName>
</protein>
<dbReference type="Pfam" id="PF00078">
    <property type="entry name" value="RVT_1"/>
    <property type="match status" value="1"/>
</dbReference>
<dbReference type="Pfam" id="PF03732">
    <property type="entry name" value="Retrotrans_gag"/>
    <property type="match status" value="1"/>
</dbReference>
<proteinExistence type="predicted"/>
<keyword evidence="8" id="KW-0863">Zinc-finger</keyword>
<dbReference type="GO" id="GO:0003676">
    <property type="term" value="F:nucleic acid binding"/>
    <property type="evidence" value="ECO:0007669"/>
    <property type="project" value="InterPro"/>
</dbReference>
<dbReference type="InterPro" id="IPR021109">
    <property type="entry name" value="Peptidase_aspartic_dom_sf"/>
</dbReference>
<dbReference type="PROSITE" id="PS50878">
    <property type="entry name" value="RT_POL"/>
    <property type="match status" value="1"/>
</dbReference>
<keyword evidence="1" id="KW-0645">Protease</keyword>
<dbReference type="KEGG" id="adu:107469918"/>
<dbReference type="AlphaFoldDB" id="A0A6P5MYG6"/>
<evidence type="ECO:0000256" key="9">
    <source>
        <dbReference type="SAM" id="MobiDB-lite"/>
    </source>
</evidence>
<dbReference type="GO" id="GO:0006508">
    <property type="term" value="P:proteolysis"/>
    <property type="evidence" value="ECO:0007669"/>
    <property type="project" value="UniProtKB-KW"/>
</dbReference>
<dbReference type="SMART" id="SM00343">
    <property type="entry name" value="ZnF_C2HC"/>
    <property type="match status" value="1"/>
</dbReference>
<dbReference type="CDD" id="cd01647">
    <property type="entry name" value="RT_LTR"/>
    <property type="match status" value="1"/>
</dbReference>
<keyword evidence="12" id="KW-1185">Reference proteome</keyword>
<dbReference type="InterPro" id="IPR001878">
    <property type="entry name" value="Znf_CCHC"/>
</dbReference>
<evidence type="ECO:0000313" key="13">
    <source>
        <dbReference type="RefSeq" id="XP_020989620.1"/>
    </source>
</evidence>
<dbReference type="Proteomes" id="UP000515211">
    <property type="component" value="Chromosome 10"/>
</dbReference>
<evidence type="ECO:0000313" key="12">
    <source>
        <dbReference type="Proteomes" id="UP000515211"/>
    </source>
</evidence>
<dbReference type="GO" id="GO:0003964">
    <property type="term" value="F:RNA-directed DNA polymerase activity"/>
    <property type="evidence" value="ECO:0007669"/>
    <property type="project" value="UniProtKB-KW"/>
</dbReference>
<dbReference type="GO" id="GO:0008270">
    <property type="term" value="F:zinc ion binding"/>
    <property type="evidence" value="ECO:0007669"/>
    <property type="project" value="UniProtKB-KW"/>
</dbReference>
<dbReference type="CDD" id="cd00303">
    <property type="entry name" value="retropepsin_like"/>
    <property type="match status" value="1"/>
</dbReference>
<dbReference type="InterPro" id="IPR032567">
    <property type="entry name" value="RTL1-rel"/>
</dbReference>
<dbReference type="GO" id="GO:0008233">
    <property type="term" value="F:peptidase activity"/>
    <property type="evidence" value="ECO:0007669"/>
    <property type="project" value="UniProtKB-KW"/>
</dbReference>
<name>A0A6P5MYG6_ARADU</name>
<dbReference type="PANTHER" id="PTHR15503">
    <property type="entry name" value="LDOC1 RELATED"/>
    <property type="match status" value="1"/>
</dbReference>
<sequence>MGSRRRGVREGIPNVNYESEQETFITTMNAVAEAVREAAEAAARAVDRLGVRNGNENEHGGDSGNDENNLGHLKRPMTLATFLKVKPPKFKGTLVATDADNWFRAIERSLRAQHVSEGQHVELATYMLEGEAEHWWQGIQQLLQQDEGNIPWNTFKDEFYKKYFPRAARDAKEMELMQLKQGNTTVAEYARKFDDLCRFSKICQGNPADFEEWKCLKFEGRLREDLMSSVVPLEIRNFAELVNKCKLVEECAKKVTASKASRQGFPPRNYNSYNWQPRRTNFKTPGVPQRRNPQAGNAPAHPTSGNGGRLRQDNGKRPQQAQVNTTCRQCGKDHGNRPCLFGIAKCYICNEPGHKAKNCPKRFIQNPVRTQQQGRVFAMTANDAMQSDALIQGQCYVKNRSLTVLYDSGASHSFISLTVARELGLDFSELNFDLIVHTPASQNALTSLVCLQVPFTIRNRTFIHDLICLPLCGLEVILGLDWLSKYHVFLDCFERTAVIPSDSLDIKPFLPYTLYLNSVRVTLNGSDCEGYVLLAASSNDSEVSLEQIRVVKEFPDIFPDDIPEFPPQREIEFSIELVPGTGPISIAPYRMSPLELAELKKQLDELLGKKFIRPSASPWVAPVLLVNKKDGGMRLCVDYRQLNKVTIKNKYPLPRIDDLMDQLKGATVFSKIDLRSGYHQIRVKESDIPKTAFRTRYGHYEYTVMSFGLTNAPAIFMDYMNRIFRPYLDQFVVVFIDDIGNHL</sequence>
<keyword evidence="4" id="KW-0540">Nuclease</keyword>
<evidence type="ECO:0000256" key="5">
    <source>
        <dbReference type="ARBA" id="ARBA00022759"/>
    </source>
</evidence>
<feature type="region of interest" description="Disordered" evidence="9">
    <location>
        <begin position="49"/>
        <end position="72"/>
    </location>
</feature>
<dbReference type="InterPro" id="IPR000477">
    <property type="entry name" value="RT_dom"/>
</dbReference>
<dbReference type="SUPFAM" id="SSF56672">
    <property type="entry name" value="DNA/RNA polymerases"/>
    <property type="match status" value="1"/>
</dbReference>
<keyword evidence="7" id="KW-0695">RNA-directed DNA polymerase</keyword>
<dbReference type="RefSeq" id="XP_020989620.1">
    <property type="nucleotide sequence ID" value="XM_021133961.1"/>
</dbReference>
<evidence type="ECO:0000256" key="3">
    <source>
        <dbReference type="ARBA" id="ARBA00022695"/>
    </source>
</evidence>
<dbReference type="PANTHER" id="PTHR15503:SF45">
    <property type="entry name" value="RNA-DIRECTED DNA POLYMERASE HOMOLOG"/>
    <property type="match status" value="1"/>
</dbReference>
<evidence type="ECO:0000259" key="10">
    <source>
        <dbReference type="PROSITE" id="PS50158"/>
    </source>
</evidence>
<dbReference type="PROSITE" id="PS50158">
    <property type="entry name" value="ZF_CCHC"/>
    <property type="match status" value="1"/>
</dbReference>
<dbReference type="GeneID" id="107469918"/>
<feature type="domain" description="Reverse transcriptase" evidence="11">
    <location>
        <begin position="607"/>
        <end position="743"/>
    </location>
</feature>
<keyword evidence="8" id="KW-0479">Metal-binding</keyword>
<dbReference type="SUPFAM" id="SSF50630">
    <property type="entry name" value="Acid proteases"/>
    <property type="match status" value="1"/>
</dbReference>
<keyword evidence="6" id="KW-0378">Hydrolase</keyword>
<dbReference type="InterPro" id="IPR043502">
    <property type="entry name" value="DNA/RNA_pol_sf"/>
</dbReference>
<feature type="region of interest" description="Disordered" evidence="9">
    <location>
        <begin position="262"/>
        <end position="320"/>
    </location>
</feature>